<feature type="signal peptide" evidence="1">
    <location>
        <begin position="1"/>
        <end position="15"/>
    </location>
</feature>
<keyword evidence="3" id="KW-1185">Reference proteome</keyword>
<evidence type="ECO:0000313" key="3">
    <source>
        <dbReference type="Proteomes" id="UP000799302"/>
    </source>
</evidence>
<dbReference type="Pfam" id="PF07712">
    <property type="entry name" value="SURNod19"/>
    <property type="match status" value="1"/>
</dbReference>
<dbReference type="OrthoDB" id="3936519at2759"/>
<dbReference type="Proteomes" id="UP000799302">
    <property type="component" value="Unassembled WGS sequence"/>
</dbReference>
<keyword evidence="1" id="KW-0732">Signal</keyword>
<feature type="chain" id="PRO_5025388899" evidence="1">
    <location>
        <begin position="16"/>
        <end position="435"/>
    </location>
</feature>
<accession>A0A6A6U3K6</accession>
<dbReference type="EMBL" id="MU004238">
    <property type="protein sequence ID" value="KAF2666845.1"/>
    <property type="molecule type" value="Genomic_DNA"/>
</dbReference>
<proteinExistence type="predicted"/>
<evidence type="ECO:0000256" key="1">
    <source>
        <dbReference type="SAM" id="SignalP"/>
    </source>
</evidence>
<protein>
    <submittedName>
        <fullName evidence="2">Uncharacterized protein</fullName>
    </submittedName>
</protein>
<dbReference type="InterPro" id="IPR011692">
    <property type="entry name" value="Stress_up-reg_Nod19"/>
</dbReference>
<sequence length="435" mass="46891">MKSLAILYLTGVVAAGIIDKRQFGADFEKSLWSLFGVTKNKTETPLFTTKTLTPQFDPKAKRELLIWGPFQLQPANGTHKAVPNVVKLDKLSDVITTRVKGMCRECMVLYAQADVSDKTGKKMDIDKGVYSHHVIMADVGRVMVPVPAFAKCPDGSIGGFNFDPAKMAGGGMGGAGGKAGHGDAGHGKSMLKKRQFAGSVDPKMIDMLKTPGGQAMMAKMMPAISIFVGQGDDGTAMRYAAPKGSVIKSGFHIGKNDEMNLMSEVVNYDNAVKDIYVSLDYEYIPMPGKVEDGWYDTGNAALNVQPCGGLDLMFPPKDKAIKYTSPPWDVIMPGYLLDIKPHLHDGGINVTLSVNGKVECVSSAVYGAGAEVKGEKWETITGYTPCNKAIEIKPGDKLAMDSTYDVTSHKLRPTSDNHGEAEGMAFAQFTFAVKR</sequence>
<organism evidence="2 3">
    <name type="scientific">Microthyrium microscopicum</name>
    <dbReference type="NCBI Taxonomy" id="703497"/>
    <lineage>
        <taxon>Eukaryota</taxon>
        <taxon>Fungi</taxon>
        <taxon>Dikarya</taxon>
        <taxon>Ascomycota</taxon>
        <taxon>Pezizomycotina</taxon>
        <taxon>Dothideomycetes</taxon>
        <taxon>Dothideomycetes incertae sedis</taxon>
        <taxon>Microthyriales</taxon>
        <taxon>Microthyriaceae</taxon>
        <taxon>Microthyrium</taxon>
    </lineage>
</organism>
<evidence type="ECO:0000313" key="2">
    <source>
        <dbReference type="EMBL" id="KAF2666845.1"/>
    </source>
</evidence>
<dbReference type="AlphaFoldDB" id="A0A6A6U3K6"/>
<name>A0A6A6U3K6_9PEZI</name>
<reference evidence="2" key="1">
    <citation type="journal article" date="2020" name="Stud. Mycol.">
        <title>101 Dothideomycetes genomes: a test case for predicting lifestyles and emergence of pathogens.</title>
        <authorList>
            <person name="Haridas S."/>
            <person name="Albert R."/>
            <person name="Binder M."/>
            <person name="Bloem J."/>
            <person name="Labutti K."/>
            <person name="Salamov A."/>
            <person name="Andreopoulos B."/>
            <person name="Baker S."/>
            <person name="Barry K."/>
            <person name="Bills G."/>
            <person name="Bluhm B."/>
            <person name="Cannon C."/>
            <person name="Castanera R."/>
            <person name="Culley D."/>
            <person name="Daum C."/>
            <person name="Ezra D."/>
            <person name="Gonzalez J."/>
            <person name="Henrissat B."/>
            <person name="Kuo A."/>
            <person name="Liang C."/>
            <person name="Lipzen A."/>
            <person name="Lutzoni F."/>
            <person name="Magnuson J."/>
            <person name="Mondo S."/>
            <person name="Nolan M."/>
            <person name="Ohm R."/>
            <person name="Pangilinan J."/>
            <person name="Park H.-J."/>
            <person name="Ramirez L."/>
            <person name="Alfaro M."/>
            <person name="Sun H."/>
            <person name="Tritt A."/>
            <person name="Yoshinaga Y."/>
            <person name="Zwiers L.-H."/>
            <person name="Turgeon B."/>
            <person name="Goodwin S."/>
            <person name="Spatafora J."/>
            <person name="Crous P."/>
            <person name="Grigoriev I."/>
        </authorList>
    </citation>
    <scope>NUCLEOTIDE SEQUENCE</scope>
    <source>
        <strain evidence="2">CBS 115976</strain>
    </source>
</reference>
<gene>
    <name evidence="2" type="ORF">BT63DRAFT_457803</name>
</gene>